<evidence type="ECO:0000313" key="1">
    <source>
        <dbReference type="EMBL" id="OLP88409.1"/>
    </source>
</evidence>
<gene>
    <name evidence="1" type="ORF">AK812_SmicGene30276</name>
</gene>
<dbReference type="Proteomes" id="UP000186817">
    <property type="component" value="Unassembled WGS sequence"/>
</dbReference>
<proteinExistence type="predicted"/>
<organism evidence="1 2">
    <name type="scientific">Symbiodinium microadriaticum</name>
    <name type="common">Dinoflagellate</name>
    <name type="synonym">Zooxanthella microadriatica</name>
    <dbReference type="NCBI Taxonomy" id="2951"/>
    <lineage>
        <taxon>Eukaryota</taxon>
        <taxon>Sar</taxon>
        <taxon>Alveolata</taxon>
        <taxon>Dinophyceae</taxon>
        <taxon>Suessiales</taxon>
        <taxon>Symbiodiniaceae</taxon>
        <taxon>Symbiodinium</taxon>
    </lineage>
</organism>
<comment type="caution">
    <text evidence="1">The sequence shown here is derived from an EMBL/GenBank/DDBJ whole genome shotgun (WGS) entry which is preliminary data.</text>
</comment>
<accession>A0A1Q9CZR4</accession>
<sequence>MRATSCKDYDDAPRNSLDLLALNRFADPQKLQVAIKKACEYKADPKQYSSYEPRVRLRWLSGAAMPFGHEGFMEVAAVHALLDVGAPVDRQALSALQLISDRGCRQVIEDVALWVLVQSGNVKAATAELAMELREALIDQRGPDEETVSELVNLGANVQAKNVDLDSYVEDEVVQQRSASALASEPCQQSIPNSRLTWRNARARCRTDFNLGSEAQSPTAAVARGSSRAHLEERVRLRAELPE</sequence>
<evidence type="ECO:0000313" key="2">
    <source>
        <dbReference type="Proteomes" id="UP000186817"/>
    </source>
</evidence>
<keyword evidence="2" id="KW-1185">Reference proteome</keyword>
<dbReference type="EMBL" id="LSRX01000816">
    <property type="protein sequence ID" value="OLP88409.1"/>
    <property type="molecule type" value="Genomic_DNA"/>
</dbReference>
<reference evidence="1 2" key="1">
    <citation type="submission" date="2016-02" db="EMBL/GenBank/DDBJ databases">
        <title>Genome analysis of coral dinoflagellate symbionts highlights evolutionary adaptations to a symbiotic lifestyle.</title>
        <authorList>
            <person name="Aranda M."/>
            <person name="Li Y."/>
            <person name="Liew Y.J."/>
            <person name="Baumgarten S."/>
            <person name="Simakov O."/>
            <person name="Wilson M."/>
            <person name="Piel J."/>
            <person name="Ashoor H."/>
            <person name="Bougouffa S."/>
            <person name="Bajic V.B."/>
            <person name="Ryu T."/>
            <person name="Ravasi T."/>
            <person name="Bayer T."/>
            <person name="Micklem G."/>
            <person name="Kim H."/>
            <person name="Bhak J."/>
            <person name="Lajeunesse T.C."/>
            <person name="Voolstra C.R."/>
        </authorList>
    </citation>
    <scope>NUCLEOTIDE SEQUENCE [LARGE SCALE GENOMIC DNA]</scope>
    <source>
        <strain evidence="1 2">CCMP2467</strain>
    </source>
</reference>
<protein>
    <submittedName>
        <fullName evidence="1">Uncharacterized protein</fullName>
    </submittedName>
</protein>
<name>A0A1Q9CZR4_SYMMI</name>
<dbReference type="AlphaFoldDB" id="A0A1Q9CZR4"/>
<dbReference type="OrthoDB" id="10487727at2759"/>